<dbReference type="AlphaFoldDB" id="A0A427YHK3"/>
<dbReference type="OrthoDB" id="5595751at2759"/>
<keyword evidence="3" id="KW-1185">Reference proteome</keyword>
<comment type="caution">
    <text evidence="2">The sequence shown here is derived from an EMBL/GenBank/DDBJ whole genome shotgun (WGS) entry which is preliminary data.</text>
</comment>
<dbReference type="CDD" id="cd06578">
    <property type="entry name" value="HemD"/>
    <property type="match status" value="1"/>
</dbReference>
<gene>
    <name evidence="2" type="ORF">EHS25_001231</name>
</gene>
<dbReference type="SUPFAM" id="SSF69618">
    <property type="entry name" value="HemD-like"/>
    <property type="match status" value="1"/>
</dbReference>
<evidence type="ECO:0000313" key="3">
    <source>
        <dbReference type="Proteomes" id="UP000279259"/>
    </source>
</evidence>
<dbReference type="Proteomes" id="UP000279259">
    <property type="component" value="Unassembled WGS sequence"/>
</dbReference>
<dbReference type="GO" id="GO:0006782">
    <property type="term" value="P:protoporphyrinogen IX biosynthetic process"/>
    <property type="evidence" value="ECO:0007669"/>
    <property type="project" value="UniProtKB-UniPathway"/>
</dbReference>
<dbReference type="PANTHER" id="PTHR12390:SF0">
    <property type="entry name" value="UROPORPHYRINOGEN-III SYNTHASE"/>
    <property type="match status" value="1"/>
</dbReference>
<dbReference type="Pfam" id="PF02602">
    <property type="entry name" value="HEM4"/>
    <property type="match status" value="1"/>
</dbReference>
<protein>
    <recommendedName>
        <fullName evidence="1">Tetrapyrrole biosynthesis uroporphyrinogen III synthase domain-containing protein</fullName>
    </recommendedName>
</protein>
<dbReference type="GO" id="GO:0006780">
    <property type="term" value="P:uroporphyrinogen III biosynthetic process"/>
    <property type="evidence" value="ECO:0007669"/>
    <property type="project" value="InterPro"/>
</dbReference>
<accession>A0A427YHK3</accession>
<dbReference type="EMBL" id="RSCD01000010">
    <property type="protein sequence ID" value="RSH90626.1"/>
    <property type="molecule type" value="Genomic_DNA"/>
</dbReference>
<sequence>MPGTPVILFKTPSEPPSSDAYHVRLTDAGFHPLFVPVLAERWVLSQLVGILRGGCAGLRGETSVENTAGSGSDDQGKEIATAVEWEGVIVSSRRGVEGWIQAAKEASLGSERSLPSWNDVPLFTVGTSALDTFRESHLHIPPHLQPNLETSLSAKSASLLVPAIIDLPPRSTPACFPLDTSSDSSLPEYGHPPSQKTVGEQDARYGRYLVIRGDKSLDEIPRRLKDAGREVVEVIVYETTERAGLEDDLRSVMAQLLRSGTRGEETRGEEDDRESIWLGFFSPSSAGMVLSHLHALLDSPTWEHSAILPRKGTWRGHVDGDHKTESSAEAGSGDGAMLRLAAIGETTRAYLESVGMEVSAVAEQPTAEGLVEAIRACTCR</sequence>
<dbReference type="InterPro" id="IPR003754">
    <property type="entry name" value="4pyrrol_synth_uPrphyn_synth"/>
</dbReference>
<dbReference type="InterPro" id="IPR036108">
    <property type="entry name" value="4pyrrol_syn_uPrphyn_synt_sf"/>
</dbReference>
<evidence type="ECO:0000259" key="1">
    <source>
        <dbReference type="Pfam" id="PF02602"/>
    </source>
</evidence>
<name>A0A427YHK3_9TREE</name>
<dbReference type="GO" id="GO:0004852">
    <property type="term" value="F:uroporphyrinogen-III synthase activity"/>
    <property type="evidence" value="ECO:0007669"/>
    <property type="project" value="InterPro"/>
</dbReference>
<dbReference type="GO" id="GO:0005829">
    <property type="term" value="C:cytosol"/>
    <property type="evidence" value="ECO:0007669"/>
    <property type="project" value="TreeGrafter"/>
</dbReference>
<reference evidence="2 3" key="1">
    <citation type="submission" date="2018-11" db="EMBL/GenBank/DDBJ databases">
        <title>Genome sequence of Saitozyma podzolica DSM 27192.</title>
        <authorList>
            <person name="Aliyu H."/>
            <person name="Gorte O."/>
            <person name="Ochsenreither K."/>
        </authorList>
    </citation>
    <scope>NUCLEOTIDE SEQUENCE [LARGE SCALE GENOMIC DNA]</scope>
    <source>
        <strain evidence="2 3">DSM 27192</strain>
    </source>
</reference>
<dbReference type="STRING" id="1890683.A0A427YHK3"/>
<dbReference type="UniPathway" id="UPA00251">
    <property type="reaction ID" value="UER00320"/>
</dbReference>
<proteinExistence type="predicted"/>
<organism evidence="2 3">
    <name type="scientific">Saitozyma podzolica</name>
    <dbReference type="NCBI Taxonomy" id="1890683"/>
    <lineage>
        <taxon>Eukaryota</taxon>
        <taxon>Fungi</taxon>
        <taxon>Dikarya</taxon>
        <taxon>Basidiomycota</taxon>
        <taxon>Agaricomycotina</taxon>
        <taxon>Tremellomycetes</taxon>
        <taxon>Tremellales</taxon>
        <taxon>Trimorphomycetaceae</taxon>
        <taxon>Saitozyma</taxon>
    </lineage>
</organism>
<dbReference type="PANTHER" id="PTHR12390">
    <property type="entry name" value="UROPORPHYRINOGEN III SYNTHASE"/>
    <property type="match status" value="1"/>
</dbReference>
<dbReference type="Gene3D" id="3.40.50.10090">
    <property type="match status" value="2"/>
</dbReference>
<evidence type="ECO:0000313" key="2">
    <source>
        <dbReference type="EMBL" id="RSH90626.1"/>
    </source>
</evidence>
<feature type="domain" description="Tetrapyrrole biosynthesis uroporphyrinogen III synthase" evidence="1">
    <location>
        <begin position="201"/>
        <end position="293"/>
    </location>
</feature>
<dbReference type="InterPro" id="IPR039793">
    <property type="entry name" value="UROS/Hem4"/>
</dbReference>